<keyword evidence="4 7" id="KW-0378">Hydrolase</keyword>
<evidence type="ECO:0000256" key="6">
    <source>
        <dbReference type="PIRSR" id="PIRSR601461-2"/>
    </source>
</evidence>
<feature type="active site" evidence="5">
    <location>
        <position position="100"/>
    </location>
</feature>
<dbReference type="InParanoid" id="W2RSX0"/>
<dbReference type="InterPro" id="IPR001969">
    <property type="entry name" value="Aspartic_peptidase_AS"/>
</dbReference>
<feature type="disulfide bond" evidence="6">
    <location>
        <begin position="323"/>
        <end position="358"/>
    </location>
</feature>
<feature type="domain" description="Peptidase A1" evidence="9">
    <location>
        <begin position="84"/>
        <end position="395"/>
    </location>
</feature>
<dbReference type="GO" id="GO:0004190">
    <property type="term" value="F:aspartic-type endopeptidase activity"/>
    <property type="evidence" value="ECO:0007669"/>
    <property type="project" value="UniProtKB-KW"/>
</dbReference>
<dbReference type="RefSeq" id="XP_008719408.1">
    <property type="nucleotide sequence ID" value="XM_008721186.1"/>
</dbReference>
<dbReference type="Gene3D" id="2.40.70.10">
    <property type="entry name" value="Acid Proteases"/>
    <property type="match status" value="2"/>
</dbReference>
<dbReference type="FunFam" id="2.40.70.10:FF:000026">
    <property type="entry name" value="Endothiapepsin"/>
    <property type="match status" value="1"/>
</dbReference>
<dbReference type="FunFam" id="2.40.70.10:FF:000024">
    <property type="entry name" value="Endothiapepsin"/>
    <property type="match status" value="1"/>
</dbReference>
<dbReference type="PANTHER" id="PTHR47966">
    <property type="entry name" value="BETA-SITE APP-CLEAVING ENZYME, ISOFORM A-RELATED"/>
    <property type="match status" value="1"/>
</dbReference>
<keyword evidence="3 7" id="KW-0064">Aspartyl protease</keyword>
<keyword evidence="11" id="KW-1185">Reference proteome</keyword>
<dbReference type="SUPFAM" id="SSF50630">
    <property type="entry name" value="Acid proteases"/>
    <property type="match status" value="1"/>
</dbReference>
<feature type="active site" evidence="5">
    <location>
        <position position="287"/>
    </location>
</feature>
<accession>W2RSX0</accession>
<feature type="signal peptide" evidence="8">
    <location>
        <begin position="1"/>
        <end position="19"/>
    </location>
</feature>
<dbReference type="EMBL" id="KB822722">
    <property type="protein sequence ID" value="ETN38819.1"/>
    <property type="molecule type" value="Genomic_DNA"/>
</dbReference>
<dbReference type="PROSITE" id="PS51767">
    <property type="entry name" value="PEPTIDASE_A1"/>
    <property type="match status" value="1"/>
</dbReference>
<feature type="chain" id="PRO_5004823751" description="Peptidase A1 domain-containing protein" evidence="8">
    <location>
        <begin position="20"/>
        <end position="399"/>
    </location>
</feature>
<dbReference type="AlphaFoldDB" id="W2RSX0"/>
<name>W2RSX0_CYPE1</name>
<protein>
    <recommendedName>
        <fullName evidence="9">Peptidase A1 domain-containing protein</fullName>
    </recommendedName>
</protein>
<sequence>MPSITSLIAASALAGAVLAAPTGRQPTKRGFTINQKIAKPFQAPAVQLRRVYEKYNVAVPADVSKAAQDDGSVAANPEDGDVEYLSPVEIGGQTVNLDFDTGSADLWVFSTELPKAQQSGHELYDPKKSKTAKELSGASWQISYGDGSGASGNVYTDTVNVGGTEVTGQAVELASKISQQFQQDENNDGLLGLAFSKINTAVQPTQQKTFFDTAIDQGVLSQNLFTVDLKKGAPGTYDFGFIDDSKHTGEIHYTDIDSSQGFWEFTGTGYGVGNGSFQQQSIDAIADTGTTLILIEDDIVEAYYKEVSGAEYDSQQGGYTFSCDAELPDFFLGIGDYQAKVPGSFINLAPVDNSGQTCFGGIQSSQGIGQSIYGDVFLKAIFAVFDNDNMQFGVAEKSL</sequence>
<dbReference type="eggNOG" id="KOG1339">
    <property type="taxonomic scope" value="Eukaryota"/>
</dbReference>
<evidence type="ECO:0000256" key="7">
    <source>
        <dbReference type="RuleBase" id="RU000454"/>
    </source>
</evidence>
<dbReference type="STRING" id="1220924.W2RSX0"/>
<comment type="similarity">
    <text evidence="1 7">Belongs to the peptidase A1 family.</text>
</comment>
<dbReference type="PROSITE" id="PS00141">
    <property type="entry name" value="ASP_PROTEASE"/>
    <property type="match status" value="2"/>
</dbReference>
<proteinExistence type="inferred from homology"/>
<dbReference type="OrthoDB" id="2747330at2759"/>
<evidence type="ECO:0000256" key="2">
    <source>
        <dbReference type="ARBA" id="ARBA00022670"/>
    </source>
</evidence>
<dbReference type="PANTHER" id="PTHR47966:SF2">
    <property type="entry name" value="ASPERGILLOPEPSIN-1-RELATED"/>
    <property type="match status" value="1"/>
</dbReference>
<dbReference type="InterPro" id="IPR001461">
    <property type="entry name" value="Aspartic_peptidase_A1"/>
</dbReference>
<evidence type="ECO:0000313" key="10">
    <source>
        <dbReference type="EMBL" id="ETN38819.1"/>
    </source>
</evidence>
<dbReference type="Pfam" id="PF00026">
    <property type="entry name" value="Asp"/>
    <property type="match status" value="1"/>
</dbReference>
<dbReference type="InterPro" id="IPR033121">
    <property type="entry name" value="PEPTIDASE_A1"/>
</dbReference>
<dbReference type="HOGENOM" id="CLU_013253_0_1_1"/>
<evidence type="ECO:0000256" key="1">
    <source>
        <dbReference type="ARBA" id="ARBA00007447"/>
    </source>
</evidence>
<reference evidence="10 11" key="1">
    <citation type="submission" date="2013-03" db="EMBL/GenBank/DDBJ databases">
        <title>The Genome Sequence of Phialophora europaea CBS 101466.</title>
        <authorList>
            <consortium name="The Broad Institute Genomics Platform"/>
            <person name="Cuomo C."/>
            <person name="de Hoog S."/>
            <person name="Gorbushina A."/>
            <person name="Walker B."/>
            <person name="Young S.K."/>
            <person name="Zeng Q."/>
            <person name="Gargeya S."/>
            <person name="Fitzgerald M."/>
            <person name="Haas B."/>
            <person name="Abouelleil A."/>
            <person name="Allen A.W."/>
            <person name="Alvarado L."/>
            <person name="Arachchi H.M."/>
            <person name="Berlin A.M."/>
            <person name="Chapman S.B."/>
            <person name="Gainer-Dewar J."/>
            <person name="Goldberg J."/>
            <person name="Griggs A."/>
            <person name="Gujja S."/>
            <person name="Hansen M."/>
            <person name="Howarth C."/>
            <person name="Imamovic A."/>
            <person name="Ireland A."/>
            <person name="Larimer J."/>
            <person name="McCowan C."/>
            <person name="Murphy C."/>
            <person name="Pearson M."/>
            <person name="Poon T.W."/>
            <person name="Priest M."/>
            <person name="Roberts A."/>
            <person name="Saif S."/>
            <person name="Shea T."/>
            <person name="Sisk P."/>
            <person name="Sykes S."/>
            <person name="Wortman J."/>
            <person name="Nusbaum C."/>
            <person name="Birren B."/>
        </authorList>
    </citation>
    <scope>NUCLEOTIDE SEQUENCE [LARGE SCALE GENOMIC DNA]</scope>
    <source>
        <strain evidence="10 11">CBS 101466</strain>
    </source>
</reference>
<evidence type="ECO:0000256" key="8">
    <source>
        <dbReference type="SAM" id="SignalP"/>
    </source>
</evidence>
<evidence type="ECO:0000259" key="9">
    <source>
        <dbReference type="PROSITE" id="PS51767"/>
    </source>
</evidence>
<gene>
    <name evidence="10" type="ORF">HMPREF1541_06858</name>
</gene>
<dbReference type="InterPro" id="IPR034163">
    <property type="entry name" value="Aspergillopepsin-like_cat_dom"/>
</dbReference>
<keyword evidence="6" id="KW-1015">Disulfide bond</keyword>
<dbReference type="VEuPathDB" id="FungiDB:HMPREF1541_06858"/>
<keyword evidence="8" id="KW-0732">Signal</keyword>
<evidence type="ECO:0000313" key="11">
    <source>
        <dbReference type="Proteomes" id="UP000030752"/>
    </source>
</evidence>
<dbReference type="Proteomes" id="UP000030752">
    <property type="component" value="Unassembled WGS sequence"/>
</dbReference>
<evidence type="ECO:0000256" key="4">
    <source>
        <dbReference type="ARBA" id="ARBA00022801"/>
    </source>
</evidence>
<dbReference type="GO" id="GO:0006508">
    <property type="term" value="P:proteolysis"/>
    <property type="evidence" value="ECO:0007669"/>
    <property type="project" value="UniProtKB-KW"/>
</dbReference>
<evidence type="ECO:0000256" key="3">
    <source>
        <dbReference type="ARBA" id="ARBA00022750"/>
    </source>
</evidence>
<dbReference type="GeneID" id="19974197"/>
<dbReference type="InterPro" id="IPR021109">
    <property type="entry name" value="Peptidase_aspartic_dom_sf"/>
</dbReference>
<evidence type="ECO:0000256" key="5">
    <source>
        <dbReference type="PIRSR" id="PIRSR601461-1"/>
    </source>
</evidence>
<keyword evidence="2 7" id="KW-0645">Protease</keyword>
<dbReference type="PRINTS" id="PR00792">
    <property type="entry name" value="PEPSIN"/>
</dbReference>
<dbReference type="CDD" id="cd06097">
    <property type="entry name" value="Aspergillopepsin_like"/>
    <property type="match status" value="1"/>
</dbReference>
<organism evidence="10 11">
    <name type="scientific">Cyphellophora europaea (strain CBS 101466)</name>
    <name type="common">Phialophora europaea</name>
    <dbReference type="NCBI Taxonomy" id="1220924"/>
    <lineage>
        <taxon>Eukaryota</taxon>
        <taxon>Fungi</taxon>
        <taxon>Dikarya</taxon>
        <taxon>Ascomycota</taxon>
        <taxon>Pezizomycotina</taxon>
        <taxon>Eurotiomycetes</taxon>
        <taxon>Chaetothyriomycetidae</taxon>
        <taxon>Chaetothyriales</taxon>
        <taxon>Cyphellophoraceae</taxon>
        <taxon>Cyphellophora</taxon>
    </lineage>
</organism>